<dbReference type="Proteomes" id="UP000612893">
    <property type="component" value="Unassembled WGS sequence"/>
</dbReference>
<evidence type="ECO:0000256" key="3">
    <source>
        <dbReference type="ARBA" id="ARBA00023002"/>
    </source>
</evidence>
<proteinExistence type="predicted"/>
<feature type="domain" description="Alcohol dehydrogenase-like N-terminal" evidence="4">
    <location>
        <begin position="23"/>
        <end position="78"/>
    </location>
</feature>
<evidence type="ECO:0000313" key="6">
    <source>
        <dbReference type="Proteomes" id="UP000612893"/>
    </source>
</evidence>
<dbReference type="Gene3D" id="3.90.180.10">
    <property type="entry name" value="Medium-chain alcohol dehydrogenases, catalytic domain"/>
    <property type="match status" value="1"/>
</dbReference>
<comment type="caution">
    <text evidence="5">The sequence shown here is derived from an EMBL/GenBank/DDBJ whole genome shotgun (WGS) entry which is preliminary data.</text>
</comment>
<keyword evidence="1" id="KW-0479">Metal-binding</keyword>
<dbReference type="InterPro" id="IPR050129">
    <property type="entry name" value="Zn_alcohol_dh"/>
</dbReference>
<dbReference type="InterPro" id="IPR013154">
    <property type="entry name" value="ADH-like_N"/>
</dbReference>
<feature type="non-terminal residue" evidence="5">
    <location>
        <position position="78"/>
    </location>
</feature>
<evidence type="ECO:0000259" key="4">
    <source>
        <dbReference type="Pfam" id="PF08240"/>
    </source>
</evidence>
<dbReference type="GO" id="GO:0008270">
    <property type="term" value="F:zinc ion binding"/>
    <property type="evidence" value="ECO:0007669"/>
    <property type="project" value="InterPro"/>
</dbReference>
<dbReference type="SUPFAM" id="SSF50129">
    <property type="entry name" value="GroES-like"/>
    <property type="match status" value="1"/>
</dbReference>
<keyword evidence="3" id="KW-0560">Oxidoreductase</keyword>
<dbReference type="RefSeq" id="WP_338201578.1">
    <property type="nucleotide sequence ID" value="NZ_JAEKNR010000115.1"/>
</dbReference>
<evidence type="ECO:0000256" key="2">
    <source>
        <dbReference type="ARBA" id="ARBA00022833"/>
    </source>
</evidence>
<dbReference type="EMBL" id="JAEKNR010000115">
    <property type="protein sequence ID" value="MBJ7598513.1"/>
    <property type="molecule type" value="Genomic_DNA"/>
</dbReference>
<protein>
    <submittedName>
        <fullName evidence="5">Alcohol dehydrogenase catalytic domain-containing protein</fullName>
    </submittedName>
</protein>
<dbReference type="PANTHER" id="PTHR43401">
    <property type="entry name" value="L-THREONINE 3-DEHYDROGENASE"/>
    <property type="match status" value="1"/>
</dbReference>
<dbReference type="GO" id="GO:0016491">
    <property type="term" value="F:oxidoreductase activity"/>
    <property type="evidence" value="ECO:0007669"/>
    <property type="project" value="UniProtKB-KW"/>
</dbReference>
<evidence type="ECO:0000313" key="5">
    <source>
        <dbReference type="EMBL" id="MBJ7598513.1"/>
    </source>
</evidence>
<accession>A0A934K8D2</accession>
<gene>
    <name evidence="5" type="ORF">JF922_10565</name>
</gene>
<dbReference type="AlphaFoldDB" id="A0A934K8D2"/>
<name>A0A934K8D2_9BACT</name>
<keyword evidence="2" id="KW-0862">Zinc</keyword>
<organism evidence="5 6">
    <name type="scientific">Candidatus Nephthysia bennettiae</name>
    <dbReference type="NCBI Taxonomy" id="3127016"/>
    <lineage>
        <taxon>Bacteria</taxon>
        <taxon>Bacillati</taxon>
        <taxon>Candidatus Dormiibacterota</taxon>
        <taxon>Candidatus Dormibacteria</taxon>
        <taxon>Candidatus Dormibacterales</taxon>
        <taxon>Candidatus Dormibacteraceae</taxon>
        <taxon>Candidatus Nephthysia</taxon>
    </lineage>
</organism>
<dbReference type="PROSITE" id="PS00059">
    <property type="entry name" value="ADH_ZINC"/>
    <property type="match status" value="1"/>
</dbReference>
<reference evidence="5" key="1">
    <citation type="submission" date="2020-10" db="EMBL/GenBank/DDBJ databases">
        <title>Ca. Dormibacterota MAGs.</title>
        <authorList>
            <person name="Montgomery K."/>
        </authorList>
    </citation>
    <scope>NUCLEOTIDE SEQUENCE [LARGE SCALE GENOMIC DNA]</scope>
    <source>
        <strain evidence="5">SC8812_S17_10</strain>
    </source>
</reference>
<dbReference type="PANTHER" id="PTHR43401:SF2">
    <property type="entry name" value="L-THREONINE 3-DEHYDROGENASE"/>
    <property type="match status" value="1"/>
</dbReference>
<sequence length="78" mass="8207">MKAVVIEEPHQVGVRRIDDPTPGPADIVVQVEACGICGTDIHVLEGDFEPTRYPIVPGHEFCGTAVAVGSEVGNVRVG</sequence>
<dbReference type="Pfam" id="PF08240">
    <property type="entry name" value="ADH_N"/>
    <property type="match status" value="1"/>
</dbReference>
<dbReference type="InterPro" id="IPR011032">
    <property type="entry name" value="GroES-like_sf"/>
</dbReference>
<evidence type="ECO:0000256" key="1">
    <source>
        <dbReference type="ARBA" id="ARBA00022723"/>
    </source>
</evidence>
<dbReference type="InterPro" id="IPR002328">
    <property type="entry name" value="ADH_Zn_CS"/>
</dbReference>
<keyword evidence="6" id="KW-1185">Reference proteome</keyword>